<comment type="caution">
    <text evidence="1">The sequence shown here is derived from an EMBL/GenBank/DDBJ whole genome shotgun (WGS) entry which is preliminary data.</text>
</comment>
<evidence type="ECO:0000313" key="2">
    <source>
        <dbReference type="Proteomes" id="UP000554482"/>
    </source>
</evidence>
<sequence>MDVQEYRNGQNQESPKQHALGGCFLKCALNSSVLEIVMENTKEDNSVPYSDTRIGKDAMP</sequence>
<proteinExistence type="predicted"/>
<name>A0A7J6V2V9_THATH</name>
<accession>A0A7J6V2V9</accession>
<protein>
    <submittedName>
        <fullName evidence="1">Uncharacterized protein</fullName>
    </submittedName>
</protein>
<gene>
    <name evidence="1" type="ORF">FRX31_031660</name>
</gene>
<evidence type="ECO:0000313" key="1">
    <source>
        <dbReference type="EMBL" id="KAF5178752.1"/>
    </source>
</evidence>
<dbReference type="AlphaFoldDB" id="A0A7J6V2V9"/>
<organism evidence="1 2">
    <name type="scientific">Thalictrum thalictroides</name>
    <name type="common">Rue-anemone</name>
    <name type="synonym">Anemone thalictroides</name>
    <dbReference type="NCBI Taxonomy" id="46969"/>
    <lineage>
        <taxon>Eukaryota</taxon>
        <taxon>Viridiplantae</taxon>
        <taxon>Streptophyta</taxon>
        <taxon>Embryophyta</taxon>
        <taxon>Tracheophyta</taxon>
        <taxon>Spermatophyta</taxon>
        <taxon>Magnoliopsida</taxon>
        <taxon>Ranunculales</taxon>
        <taxon>Ranunculaceae</taxon>
        <taxon>Thalictroideae</taxon>
        <taxon>Thalictrum</taxon>
    </lineage>
</organism>
<keyword evidence="2" id="KW-1185">Reference proteome</keyword>
<reference evidence="1 2" key="1">
    <citation type="submission" date="2020-06" db="EMBL/GenBank/DDBJ databases">
        <title>Transcriptomic and genomic resources for Thalictrum thalictroides and T. hernandezii: Facilitating candidate gene discovery in an emerging model plant lineage.</title>
        <authorList>
            <person name="Arias T."/>
            <person name="Riano-Pachon D.M."/>
            <person name="Di Stilio V.S."/>
        </authorList>
    </citation>
    <scope>NUCLEOTIDE SEQUENCE [LARGE SCALE GENOMIC DNA]</scope>
    <source>
        <strain evidence="2">cv. WT478/WT964</strain>
        <tissue evidence="1">Leaves</tissue>
    </source>
</reference>
<dbReference type="EMBL" id="JABWDY010039641">
    <property type="protein sequence ID" value="KAF5178752.1"/>
    <property type="molecule type" value="Genomic_DNA"/>
</dbReference>
<dbReference type="Proteomes" id="UP000554482">
    <property type="component" value="Unassembled WGS sequence"/>
</dbReference>